<protein>
    <submittedName>
        <fullName evidence="1">Uncharacterized protein</fullName>
    </submittedName>
</protein>
<sequence length="66" mass="7117">MTKAVDPDNPPKKDQARLLWETLTHLEQEALAVVGKDVGMLIGCARLALEQQFGGFPGQGPPPVVH</sequence>
<keyword evidence="2" id="KW-1185">Reference proteome</keyword>
<dbReference type="Proteomes" id="UP000321567">
    <property type="component" value="Unassembled WGS sequence"/>
</dbReference>
<dbReference type="OrthoDB" id="9974677at2"/>
<name>A0A512H900_9PROT</name>
<dbReference type="EMBL" id="BJZO01000054">
    <property type="protein sequence ID" value="GEO81937.1"/>
    <property type="molecule type" value="Genomic_DNA"/>
</dbReference>
<dbReference type="AlphaFoldDB" id="A0A512H900"/>
<reference evidence="1 2" key="1">
    <citation type="submission" date="2019-07" db="EMBL/GenBank/DDBJ databases">
        <title>Whole genome shotgun sequence of Rhodospirillum oryzae NBRC 107573.</title>
        <authorList>
            <person name="Hosoyama A."/>
            <person name="Uohara A."/>
            <person name="Ohji S."/>
            <person name="Ichikawa N."/>
        </authorList>
    </citation>
    <scope>NUCLEOTIDE SEQUENCE [LARGE SCALE GENOMIC DNA]</scope>
    <source>
        <strain evidence="1 2">NBRC 107573</strain>
    </source>
</reference>
<comment type="caution">
    <text evidence="1">The sequence shown here is derived from an EMBL/GenBank/DDBJ whole genome shotgun (WGS) entry which is preliminary data.</text>
</comment>
<gene>
    <name evidence="1" type="ORF">ROR02_20680</name>
</gene>
<dbReference type="RefSeq" id="WP_147163959.1">
    <property type="nucleotide sequence ID" value="NZ_BJZO01000054.1"/>
</dbReference>
<evidence type="ECO:0000313" key="2">
    <source>
        <dbReference type="Proteomes" id="UP000321567"/>
    </source>
</evidence>
<accession>A0A512H900</accession>
<organism evidence="1 2">
    <name type="scientific">Pararhodospirillum oryzae</name>
    <dbReference type="NCBI Taxonomy" id="478448"/>
    <lineage>
        <taxon>Bacteria</taxon>
        <taxon>Pseudomonadati</taxon>
        <taxon>Pseudomonadota</taxon>
        <taxon>Alphaproteobacteria</taxon>
        <taxon>Rhodospirillales</taxon>
        <taxon>Rhodospirillaceae</taxon>
        <taxon>Pararhodospirillum</taxon>
    </lineage>
</organism>
<evidence type="ECO:0000313" key="1">
    <source>
        <dbReference type="EMBL" id="GEO81937.1"/>
    </source>
</evidence>
<proteinExistence type="predicted"/>